<dbReference type="HOGENOM" id="CLU_1180568_0_0_1"/>
<organism evidence="1 2">
    <name type="scientific">Penicillium oxalicum (strain 114-2 / CGMCC 5302)</name>
    <name type="common">Penicillium decumbens</name>
    <dbReference type="NCBI Taxonomy" id="933388"/>
    <lineage>
        <taxon>Eukaryota</taxon>
        <taxon>Fungi</taxon>
        <taxon>Dikarya</taxon>
        <taxon>Ascomycota</taxon>
        <taxon>Pezizomycotina</taxon>
        <taxon>Eurotiomycetes</taxon>
        <taxon>Eurotiomycetidae</taxon>
        <taxon>Eurotiales</taxon>
        <taxon>Aspergillaceae</taxon>
        <taxon>Penicillium</taxon>
    </lineage>
</organism>
<accession>S8A0K8</accession>
<sequence>MGVAAIEFLPPPAPGVIHSKRTTRHAQLPDLILKGENNNHLGWVNNPDGPTSRLQAVGLQRWRWESTKDPLNRLLGGYFKTCSDANPLWRLDLGEVETEEENLFHVHEGTPLGMLNTEAREGRPRHNSPTAQLGLSGGRALSLFTSPNGKEQSKWDFPVVGSRGLDQHRLHRLHPHPAVWSTGEGREGVVSSLPLSFAIVITLTVCHGSLNGSLSTVPPPELFGPLKFLSIINIL</sequence>
<name>S8A0K8_PENO1</name>
<protein>
    <submittedName>
        <fullName evidence="1">Uncharacterized protein</fullName>
    </submittedName>
</protein>
<dbReference type="Proteomes" id="UP000019376">
    <property type="component" value="Unassembled WGS sequence"/>
</dbReference>
<keyword evidence="2" id="KW-1185">Reference proteome</keyword>
<proteinExistence type="predicted"/>
<reference evidence="1 2" key="1">
    <citation type="journal article" date="2013" name="PLoS ONE">
        <title>Genomic and secretomic analyses reveal unique features of the lignocellulolytic enzyme system of Penicillium decumbens.</title>
        <authorList>
            <person name="Liu G."/>
            <person name="Zhang L."/>
            <person name="Wei X."/>
            <person name="Zou G."/>
            <person name="Qin Y."/>
            <person name="Ma L."/>
            <person name="Li J."/>
            <person name="Zheng H."/>
            <person name="Wang S."/>
            <person name="Wang C."/>
            <person name="Xun L."/>
            <person name="Zhao G.-P."/>
            <person name="Zhou Z."/>
            <person name="Qu Y."/>
        </authorList>
    </citation>
    <scope>NUCLEOTIDE SEQUENCE [LARGE SCALE GENOMIC DNA]</scope>
    <source>
        <strain evidence="2">114-2 / CGMCC 5302</strain>
    </source>
</reference>
<dbReference type="EMBL" id="KB644415">
    <property type="protein sequence ID" value="EPS34661.1"/>
    <property type="molecule type" value="Genomic_DNA"/>
</dbReference>
<evidence type="ECO:0000313" key="1">
    <source>
        <dbReference type="EMBL" id="EPS34661.1"/>
    </source>
</evidence>
<dbReference type="AlphaFoldDB" id="S8A0K8"/>
<evidence type="ECO:0000313" key="2">
    <source>
        <dbReference type="Proteomes" id="UP000019376"/>
    </source>
</evidence>
<gene>
    <name evidence="1" type="ORF">PDE_09625</name>
</gene>